<reference evidence="1" key="2">
    <citation type="submission" date="2021-08" db="EMBL/GenBank/DDBJ databases">
        <authorList>
            <person name="Gostincar C."/>
            <person name="Sun X."/>
            <person name="Song Z."/>
            <person name="Gunde-Cimerman N."/>
        </authorList>
    </citation>
    <scope>NUCLEOTIDE SEQUENCE</scope>
    <source>
        <strain evidence="1">EXF-9911</strain>
    </source>
</reference>
<sequence>MSSARATNGKLSVVPNADSYFYESFACQTALSNGYNAITFPVKGPAGGSLTLEIQTKGACSADAYQSHFYTVSDLTGTTQTITVPLASFSGANSNAITSFVWSGFSGLSAIWEFGKIQFVCSTSSGSTSGPSGVISRISSSSIVSSKAPAPIGQCRNLLIDDWASQSRLTFLYYNAMLNPSSDDGTMESVLVDSTKNRVTYSPKDSSSYFYTQLGCTDTKNRFGGST</sequence>
<gene>
    <name evidence="1" type="ORF">KCU76_g6129</name>
</gene>
<proteinExistence type="predicted"/>
<name>A0A9P8EKN1_AURME</name>
<dbReference type="AlphaFoldDB" id="A0A9P8EKN1"/>
<evidence type="ECO:0000313" key="1">
    <source>
        <dbReference type="EMBL" id="KAG9693212.1"/>
    </source>
</evidence>
<accession>A0A9P8EKN1</accession>
<comment type="caution">
    <text evidence="1">The sequence shown here is derived from an EMBL/GenBank/DDBJ whole genome shotgun (WGS) entry which is preliminary data.</text>
</comment>
<organism evidence="1 2">
    <name type="scientific">Aureobasidium melanogenum</name>
    <name type="common">Aureobasidium pullulans var. melanogenum</name>
    <dbReference type="NCBI Taxonomy" id="46634"/>
    <lineage>
        <taxon>Eukaryota</taxon>
        <taxon>Fungi</taxon>
        <taxon>Dikarya</taxon>
        <taxon>Ascomycota</taxon>
        <taxon>Pezizomycotina</taxon>
        <taxon>Dothideomycetes</taxon>
        <taxon>Dothideomycetidae</taxon>
        <taxon>Dothideales</taxon>
        <taxon>Saccotheciaceae</taxon>
        <taxon>Aureobasidium</taxon>
    </lineage>
</organism>
<protein>
    <submittedName>
        <fullName evidence="1">Polysaccharide deacetylase</fullName>
    </submittedName>
</protein>
<dbReference type="Proteomes" id="UP000779574">
    <property type="component" value="Unassembled WGS sequence"/>
</dbReference>
<dbReference type="OrthoDB" id="5203190at2759"/>
<reference evidence="1" key="1">
    <citation type="journal article" date="2021" name="J Fungi (Basel)">
        <title>Virulence traits and population genomics of the black yeast Aureobasidium melanogenum.</title>
        <authorList>
            <person name="Cernosa A."/>
            <person name="Sun X."/>
            <person name="Gostincar C."/>
            <person name="Fang C."/>
            <person name="Gunde-Cimerman N."/>
            <person name="Song Z."/>
        </authorList>
    </citation>
    <scope>NUCLEOTIDE SEQUENCE</scope>
    <source>
        <strain evidence="1">EXF-9911</strain>
    </source>
</reference>
<dbReference type="EMBL" id="JAHFXF010000201">
    <property type="protein sequence ID" value="KAG9693212.1"/>
    <property type="molecule type" value="Genomic_DNA"/>
</dbReference>
<evidence type="ECO:0000313" key="2">
    <source>
        <dbReference type="Proteomes" id="UP000779574"/>
    </source>
</evidence>
<feature type="non-terminal residue" evidence="1">
    <location>
        <position position="227"/>
    </location>
</feature>